<dbReference type="Gene3D" id="1.25.40.390">
    <property type="match status" value="1"/>
</dbReference>
<name>A0A291QPF7_9BACT</name>
<protein>
    <submittedName>
        <fullName evidence="1">SusD/RagB family nutrient-binding outer membrane lipoprotein</fullName>
    </submittedName>
</protein>
<accession>A0A291QPF7</accession>
<sequence length="487" mass="55843">MMFKLNKYAIYLIILLFMAGCREGFNQINTDPRQPVDIKPGELLSTVITKTAYEWQNFAFMDHGGVAGRYITMVRNESMDKFNWGPMGWNEWYRRLSINRQLILKAGEHREPQYRVLGKILAVINYAYLTDLWGDIPYSEALLADEGYPNPKYDLQEFIYKDLIKTLDSCNNWLSTPLPAIDAQYDVLFHGDVIAWRRLANSLRLRLLLRCSQAYPEAAGIMKEMVSDEDRYPLILDRAADATVDYLGLTAENSWPGSDIANSNDEFDKRKPSKDLVDSLRDWEDPRLPILISPVNKTKNATIDTNLYVGVPNAIQDPFQYNGGNDHISHFAAAFNQAKSDLCKAVIFTNSETWFILAEISLRGWVDFRGMTTEALYKKAVTASMEYWGTAPGEKYFKKKPVKFDGTIRQLITQKWVSLLFNGDEGWMEHRRTGYPAFKLGPLAMQPSIPLRFMYPEDEILFNSAAYNQAKINMGGDGPNTKMWLIR</sequence>
<dbReference type="Pfam" id="PF12771">
    <property type="entry name" value="SusD-like_2"/>
    <property type="match status" value="1"/>
</dbReference>
<dbReference type="AlphaFoldDB" id="A0A291QPF7"/>
<dbReference type="InterPro" id="IPR041662">
    <property type="entry name" value="SusD-like_2"/>
</dbReference>
<dbReference type="InterPro" id="IPR011990">
    <property type="entry name" value="TPR-like_helical_dom_sf"/>
</dbReference>
<keyword evidence="2" id="KW-1185">Reference proteome</keyword>
<dbReference type="EMBL" id="CP023777">
    <property type="protein sequence ID" value="ATL45840.1"/>
    <property type="molecule type" value="Genomic_DNA"/>
</dbReference>
<dbReference type="PROSITE" id="PS51257">
    <property type="entry name" value="PROKAR_LIPOPROTEIN"/>
    <property type="match status" value="1"/>
</dbReference>
<dbReference type="KEGG" id="cbae:COR50_00950"/>
<evidence type="ECO:0000313" key="2">
    <source>
        <dbReference type="Proteomes" id="UP000220133"/>
    </source>
</evidence>
<reference evidence="1 2" key="1">
    <citation type="submission" date="2017-10" db="EMBL/GenBank/DDBJ databases">
        <title>Paenichitinophaga pekingensis gen. nov., sp. nov., isolated from activated sludge.</title>
        <authorList>
            <person name="Jin D."/>
            <person name="Kong X."/>
            <person name="Deng Y."/>
            <person name="Bai Z."/>
        </authorList>
    </citation>
    <scope>NUCLEOTIDE SEQUENCE [LARGE SCALE GENOMIC DNA]</scope>
    <source>
        <strain evidence="1 2">13</strain>
    </source>
</reference>
<organism evidence="1 2">
    <name type="scientific">Chitinophaga caeni</name>
    <dbReference type="NCBI Taxonomy" id="2029983"/>
    <lineage>
        <taxon>Bacteria</taxon>
        <taxon>Pseudomonadati</taxon>
        <taxon>Bacteroidota</taxon>
        <taxon>Chitinophagia</taxon>
        <taxon>Chitinophagales</taxon>
        <taxon>Chitinophagaceae</taxon>
        <taxon>Chitinophaga</taxon>
    </lineage>
</organism>
<dbReference type="Proteomes" id="UP000220133">
    <property type="component" value="Chromosome"/>
</dbReference>
<dbReference type="SUPFAM" id="SSF48452">
    <property type="entry name" value="TPR-like"/>
    <property type="match status" value="1"/>
</dbReference>
<evidence type="ECO:0000313" key="1">
    <source>
        <dbReference type="EMBL" id="ATL45840.1"/>
    </source>
</evidence>
<gene>
    <name evidence="1" type="ORF">COR50_00950</name>
</gene>
<keyword evidence="1" id="KW-0449">Lipoprotein</keyword>
<proteinExistence type="predicted"/>